<name>A0A3G9G271_9CAUL</name>
<reference evidence="4" key="2">
    <citation type="journal article" date="2017" name="Plant Physiol. Biochem.">
        <title>Differential oxidative and antioxidative response of duckweed Lemna minor toward plant growth promoting/inhibiting bacteria.</title>
        <authorList>
            <person name="Ishizawa H."/>
            <person name="Kuroda M."/>
            <person name="Morikawa M."/>
            <person name="Ike M."/>
        </authorList>
    </citation>
    <scope>NUCLEOTIDE SEQUENCE [LARGE SCALE GENOMIC DNA]</scope>
    <source>
        <strain evidence="4">M6</strain>
    </source>
</reference>
<gene>
    <name evidence="3" type="ORF">EM6_1998</name>
</gene>
<protein>
    <submittedName>
        <fullName evidence="3">Uncharacterized protein</fullName>
    </submittedName>
</protein>
<accession>A0A3G9G271</accession>
<reference evidence="4" key="1">
    <citation type="journal article" date="2017" name="Biotechnol. Biofuels">
        <title>Evaluation of environmental bacterial communities as a factor affecting the growth of duckweed Lemna minor.</title>
        <authorList>
            <person name="Ishizawa H."/>
            <person name="Kuroda M."/>
            <person name="Morikawa M."/>
            <person name="Ike M."/>
        </authorList>
    </citation>
    <scope>NUCLEOTIDE SEQUENCE [LARGE SCALE GENOMIC DNA]</scope>
    <source>
        <strain evidence="4">M6</strain>
    </source>
</reference>
<feature type="compositionally biased region" description="Polar residues" evidence="1">
    <location>
        <begin position="16"/>
        <end position="25"/>
    </location>
</feature>
<evidence type="ECO:0000256" key="2">
    <source>
        <dbReference type="SAM" id="Phobius"/>
    </source>
</evidence>
<evidence type="ECO:0000313" key="3">
    <source>
        <dbReference type="EMBL" id="BBF81400.1"/>
    </source>
</evidence>
<keyword evidence="2" id="KW-0472">Membrane</keyword>
<evidence type="ECO:0000256" key="1">
    <source>
        <dbReference type="SAM" id="MobiDB-lite"/>
    </source>
</evidence>
<feature type="region of interest" description="Disordered" evidence="1">
    <location>
        <begin position="1"/>
        <end position="29"/>
    </location>
</feature>
<dbReference type="EMBL" id="AP018827">
    <property type="protein sequence ID" value="BBF81400.1"/>
    <property type="molecule type" value="Genomic_DNA"/>
</dbReference>
<dbReference type="AlphaFoldDB" id="A0A3G9G271"/>
<organism evidence="3 4">
    <name type="scientific">Asticcacaulis excentricus</name>
    <dbReference type="NCBI Taxonomy" id="78587"/>
    <lineage>
        <taxon>Bacteria</taxon>
        <taxon>Pseudomonadati</taxon>
        <taxon>Pseudomonadota</taxon>
        <taxon>Alphaproteobacteria</taxon>
        <taxon>Caulobacterales</taxon>
        <taxon>Caulobacteraceae</taxon>
        <taxon>Asticcacaulis</taxon>
    </lineage>
</organism>
<proteinExistence type="predicted"/>
<keyword evidence="2" id="KW-0812">Transmembrane</keyword>
<sequence length="73" mass="7806">MEIHTPEPCMRPDTAKLNTPSTASKPANDGGLLSALDTHAVMEAKMPLKWTLLGLFISCSGFWALVAGLASRH</sequence>
<feature type="transmembrane region" description="Helical" evidence="2">
    <location>
        <begin position="50"/>
        <end position="70"/>
    </location>
</feature>
<dbReference type="Proteomes" id="UP000278756">
    <property type="component" value="Chromosome 1"/>
</dbReference>
<evidence type="ECO:0000313" key="4">
    <source>
        <dbReference type="Proteomes" id="UP000278756"/>
    </source>
</evidence>
<keyword evidence="2" id="KW-1133">Transmembrane helix</keyword>